<dbReference type="Gene3D" id="1.10.30.10">
    <property type="entry name" value="High mobility group box domain"/>
    <property type="match status" value="3"/>
</dbReference>
<dbReference type="AlphaFoldDB" id="K0TJH9"/>
<protein>
    <recommendedName>
        <fullName evidence="4">HMG box domain-containing protein</fullName>
    </recommendedName>
</protein>
<dbReference type="EMBL" id="AGNL01003982">
    <property type="protein sequence ID" value="EJK74071.1"/>
    <property type="molecule type" value="Genomic_DNA"/>
</dbReference>
<dbReference type="PROSITE" id="PS50118">
    <property type="entry name" value="HMG_BOX_2"/>
    <property type="match status" value="3"/>
</dbReference>
<dbReference type="GO" id="GO:0003677">
    <property type="term" value="F:DNA binding"/>
    <property type="evidence" value="ECO:0007669"/>
    <property type="project" value="UniProtKB-UniRule"/>
</dbReference>
<feature type="region of interest" description="Disordered" evidence="3">
    <location>
        <begin position="155"/>
        <end position="215"/>
    </location>
</feature>
<evidence type="ECO:0000256" key="2">
    <source>
        <dbReference type="PROSITE-ProRule" id="PRU00267"/>
    </source>
</evidence>
<dbReference type="PANTHER" id="PTHR48112:SF15">
    <property type="entry name" value="HMG BOX DOMAIN-CONTAINING PROTEIN"/>
    <property type="match status" value="1"/>
</dbReference>
<feature type="DNA-binding region" description="HMG box" evidence="2">
    <location>
        <begin position="208"/>
        <end position="278"/>
    </location>
</feature>
<comment type="caution">
    <text evidence="5">The sequence shown here is derived from an EMBL/GenBank/DDBJ whole genome shotgun (WGS) entry which is preliminary data.</text>
</comment>
<evidence type="ECO:0000313" key="6">
    <source>
        <dbReference type="Proteomes" id="UP000266841"/>
    </source>
</evidence>
<feature type="domain" description="HMG box" evidence="4">
    <location>
        <begin position="208"/>
        <end position="278"/>
    </location>
</feature>
<evidence type="ECO:0000313" key="5">
    <source>
        <dbReference type="EMBL" id="EJK74071.1"/>
    </source>
</evidence>
<dbReference type="SUPFAM" id="SSF47095">
    <property type="entry name" value="HMG-box"/>
    <property type="match status" value="3"/>
</dbReference>
<dbReference type="SMART" id="SM00398">
    <property type="entry name" value="HMG"/>
    <property type="match status" value="3"/>
</dbReference>
<keyword evidence="6" id="KW-1185">Reference proteome</keyword>
<keyword evidence="1 2" id="KW-0238">DNA-binding</keyword>
<feature type="domain" description="HMG box" evidence="4">
    <location>
        <begin position="11"/>
        <end position="79"/>
    </location>
</feature>
<name>K0TJH9_THAOC</name>
<dbReference type="GO" id="GO:0005634">
    <property type="term" value="C:nucleus"/>
    <property type="evidence" value="ECO:0007669"/>
    <property type="project" value="UniProtKB-UniRule"/>
</dbReference>
<dbReference type="eggNOG" id="KOG0381">
    <property type="taxonomic scope" value="Eukaryota"/>
</dbReference>
<feature type="DNA-binding region" description="HMG box" evidence="2">
    <location>
        <begin position="11"/>
        <end position="79"/>
    </location>
</feature>
<feature type="region of interest" description="Disordered" evidence="3">
    <location>
        <begin position="76"/>
        <end position="111"/>
    </location>
</feature>
<dbReference type="PANTHER" id="PTHR48112">
    <property type="entry name" value="HIGH MOBILITY GROUP PROTEIN DSP1"/>
    <property type="match status" value="1"/>
</dbReference>
<evidence type="ECO:0000256" key="1">
    <source>
        <dbReference type="ARBA" id="ARBA00023125"/>
    </source>
</evidence>
<dbReference type="Proteomes" id="UP000266841">
    <property type="component" value="Unassembled WGS sequence"/>
</dbReference>
<dbReference type="InterPro" id="IPR009071">
    <property type="entry name" value="HMG_box_dom"/>
</dbReference>
<dbReference type="FunFam" id="1.10.30.10:FF:000073">
    <property type="entry name" value="High mobility group protein 1 homolog"/>
    <property type="match status" value="1"/>
</dbReference>
<dbReference type="OrthoDB" id="1919336at2759"/>
<dbReference type="OMA" id="DEHEAPY"/>
<dbReference type="InterPro" id="IPR036910">
    <property type="entry name" value="HMG_box_dom_sf"/>
</dbReference>
<dbReference type="InterPro" id="IPR050342">
    <property type="entry name" value="HMGB"/>
</dbReference>
<reference evidence="5 6" key="1">
    <citation type="journal article" date="2012" name="Genome Biol.">
        <title>Genome and low-iron response of an oceanic diatom adapted to chronic iron limitation.</title>
        <authorList>
            <person name="Lommer M."/>
            <person name="Specht M."/>
            <person name="Roy A.S."/>
            <person name="Kraemer L."/>
            <person name="Andreson R."/>
            <person name="Gutowska M.A."/>
            <person name="Wolf J."/>
            <person name="Bergner S.V."/>
            <person name="Schilhabel M.B."/>
            <person name="Klostermeier U.C."/>
            <person name="Beiko R.G."/>
            <person name="Rosenstiel P."/>
            <person name="Hippler M."/>
            <person name="Laroche J."/>
        </authorList>
    </citation>
    <scope>NUCLEOTIDE SEQUENCE [LARGE SCALE GENOMIC DNA]</scope>
    <source>
        <strain evidence="5 6">CCMP1005</strain>
    </source>
</reference>
<accession>K0TJH9</accession>
<proteinExistence type="predicted"/>
<keyword evidence="2" id="KW-0539">Nucleus</keyword>
<feature type="compositionally biased region" description="Polar residues" evidence="3">
    <location>
        <begin position="87"/>
        <end position="97"/>
    </location>
</feature>
<evidence type="ECO:0000256" key="3">
    <source>
        <dbReference type="SAM" id="MobiDB-lite"/>
    </source>
</evidence>
<gene>
    <name evidence="5" type="ORF">THAOC_04277</name>
</gene>
<feature type="compositionally biased region" description="Basic and acidic residues" evidence="3">
    <location>
        <begin position="155"/>
        <end position="185"/>
    </location>
</feature>
<organism evidence="5 6">
    <name type="scientific">Thalassiosira oceanica</name>
    <name type="common">Marine diatom</name>
    <dbReference type="NCBI Taxonomy" id="159749"/>
    <lineage>
        <taxon>Eukaryota</taxon>
        <taxon>Sar</taxon>
        <taxon>Stramenopiles</taxon>
        <taxon>Ochrophyta</taxon>
        <taxon>Bacillariophyta</taxon>
        <taxon>Coscinodiscophyceae</taxon>
        <taxon>Thalassiosirophycidae</taxon>
        <taxon>Thalassiosirales</taxon>
        <taxon>Thalassiosiraceae</taxon>
        <taxon>Thalassiosira</taxon>
    </lineage>
</organism>
<feature type="region of interest" description="Disordered" evidence="3">
    <location>
        <begin position="259"/>
        <end position="315"/>
    </location>
</feature>
<feature type="DNA-binding region" description="HMG box" evidence="2">
    <location>
        <begin position="111"/>
        <end position="179"/>
    </location>
</feature>
<sequence>MAKTLRDPQAPKKSLSAYMLFQSAHREAYRIQNPTWSIGEIAKHASAEYSKLPADQKDAWDRRADADRQRYADEMKTYIPPPGYDSRGNSMAGSFSNRARRSKADRDPRAPRKNISAYLFFQNEKRSEFAAENPGMEFGELTRFTSRMYHSLPKEERKVWEEKAKQDKVRYESEKGKYVPPEGHDSNGWLLESSRSRKQKKRKDPNLPKRPRSSYVFFTSEERPKILKEFNDPPLKFTDIGYILGERWRELKPERRKKYEGMAEGDKLRHEREMKEYKKRSPLESSPPSPGDQVGFSSHNYYADEHEAPYTGEVDLEDVDNVVEGTDYEHHFNGAQV</sequence>
<evidence type="ECO:0000259" key="4">
    <source>
        <dbReference type="PROSITE" id="PS50118"/>
    </source>
</evidence>
<feature type="domain" description="HMG box" evidence="4">
    <location>
        <begin position="111"/>
        <end position="179"/>
    </location>
</feature>
<dbReference type="Pfam" id="PF00505">
    <property type="entry name" value="HMG_box"/>
    <property type="match status" value="3"/>
</dbReference>
<feature type="compositionally biased region" description="Basic and acidic residues" evidence="3">
    <location>
        <begin position="259"/>
        <end position="282"/>
    </location>
</feature>